<feature type="domain" description="RCC1-like" evidence="4">
    <location>
        <begin position="433"/>
        <end position="637"/>
    </location>
</feature>
<dbReference type="Proteomes" id="UP000041254">
    <property type="component" value="Unassembled WGS sequence"/>
</dbReference>
<dbReference type="VEuPathDB" id="CryptoDB:Vbra_7581"/>
<name>A0A0G4EJN7_VITBC</name>
<dbReference type="PROSITE" id="PS50012">
    <property type="entry name" value="RCC1_3"/>
    <property type="match status" value="10"/>
</dbReference>
<feature type="compositionally biased region" description="Acidic residues" evidence="3">
    <location>
        <begin position="413"/>
        <end position="428"/>
    </location>
</feature>
<feature type="repeat" description="RCC1" evidence="2">
    <location>
        <begin position="39"/>
        <end position="91"/>
    </location>
</feature>
<feature type="region of interest" description="Disordered" evidence="3">
    <location>
        <begin position="838"/>
        <end position="862"/>
    </location>
</feature>
<dbReference type="Pfam" id="PF25390">
    <property type="entry name" value="WD40_RLD"/>
    <property type="match status" value="1"/>
</dbReference>
<feature type="region of interest" description="Disordered" evidence="3">
    <location>
        <begin position="193"/>
        <end position="226"/>
    </location>
</feature>
<feature type="repeat" description="RCC1" evidence="2">
    <location>
        <begin position="251"/>
        <end position="337"/>
    </location>
</feature>
<feature type="repeat" description="RCC1" evidence="2">
    <location>
        <begin position="793"/>
        <end position="847"/>
    </location>
</feature>
<feature type="repeat" description="RCC1" evidence="2">
    <location>
        <begin position="180"/>
        <end position="250"/>
    </location>
</feature>
<feature type="compositionally biased region" description="Low complexity" evidence="3">
    <location>
        <begin position="380"/>
        <end position="390"/>
    </location>
</feature>
<dbReference type="OMA" id="TCFHAET"/>
<dbReference type="InterPro" id="IPR051210">
    <property type="entry name" value="Ub_ligase/GEF_domain"/>
</dbReference>
<dbReference type="Gene3D" id="1.10.506.10">
    <property type="entry name" value="GTPase Activation - p120gap, domain 1"/>
    <property type="match status" value="1"/>
</dbReference>
<dbReference type="PRINTS" id="PR00633">
    <property type="entry name" value="RCCNDNSATION"/>
</dbReference>
<dbReference type="PROSITE" id="PS00626">
    <property type="entry name" value="RCC1_2"/>
    <property type="match status" value="6"/>
</dbReference>
<feature type="repeat" description="RCC1" evidence="2">
    <location>
        <begin position="451"/>
        <end position="499"/>
    </location>
</feature>
<dbReference type="InterPro" id="IPR000408">
    <property type="entry name" value="Reg_chr_condens"/>
</dbReference>
<proteinExistence type="predicted"/>
<evidence type="ECO:0000256" key="2">
    <source>
        <dbReference type="PROSITE-ProRule" id="PRU00235"/>
    </source>
</evidence>
<feature type="repeat" description="RCC1" evidence="2">
    <location>
        <begin position="500"/>
        <end position="549"/>
    </location>
</feature>
<feature type="repeat" description="RCC1" evidence="2">
    <location>
        <begin position="97"/>
        <end position="179"/>
    </location>
</feature>
<protein>
    <recommendedName>
        <fullName evidence="4">RCC1-like domain-containing protein</fullName>
    </recommendedName>
</protein>
<dbReference type="PhylomeDB" id="A0A0G4EJN7"/>
<feature type="repeat" description="RCC1" evidence="2">
    <location>
        <begin position="741"/>
        <end position="792"/>
    </location>
</feature>
<dbReference type="Gene3D" id="2.130.10.30">
    <property type="entry name" value="Regulator of chromosome condensation 1/beta-lactamase-inhibitor protein II"/>
    <property type="match status" value="6"/>
</dbReference>
<feature type="region of interest" description="Disordered" evidence="3">
    <location>
        <begin position="404"/>
        <end position="428"/>
    </location>
</feature>
<dbReference type="Pfam" id="PF13540">
    <property type="entry name" value="RCC1_2"/>
    <property type="match status" value="3"/>
</dbReference>
<dbReference type="OrthoDB" id="8068875at2759"/>
<dbReference type="STRING" id="1169540.A0A0G4EJN7"/>
<feature type="region of interest" description="Disordered" evidence="3">
    <location>
        <begin position="371"/>
        <end position="390"/>
    </location>
</feature>
<dbReference type="Pfam" id="PF00415">
    <property type="entry name" value="RCC1"/>
    <property type="match status" value="3"/>
</dbReference>
<dbReference type="PANTHER" id="PTHR22870:SF466">
    <property type="entry name" value="ANKYRIN REPEAT-CONTAINING PROTEIN"/>
    <property type="match status" value="1"/>
</dbReference>
<reference evidence="5 6" key="1">
    <citation type="submission" date="2014-11" db="EMBL/GenBank/DDBJ databases">
        <authorList>
            <person name="Zhu J."/>
            <person name="Qi W."/>
            <person name="Song R."/>
        </authorList>
    </citation>
    <scope>NUCLEOTIDE SEQUENCE [LARGE SCALE GENOMIC DNA]</scope>
</reference>
<sequence>MRKTSSRANMKTESATFAHKTLCTVACGLNHTLLVCPDGSIQAWGLNKHNCLGLGRNIKEQSQPAPISLPRGATGQHVSCGSQHSMILLKAAEAAGGDLYAMGLGSRGRLGLTQDEAARKEEEIERVPGVKPRKREWVSGLSTRSDEAWCPSFPLRIDFTANVVRVACGSDHTLAITEDGSLWSWGVGTWGNLGQGDTQDRPRPSRVMLPEGTERGRGEGELPTPVTGGDGSIVVHCAGGAKHSLCCTREGLLYAWGEGSNGRLGLGHCKMMLTPQLVTDGIEGHMVMVACGDRGGGSRPGSEHASLVPSPRLIPAFRFAVAQIATGAYHSAAIQQTGELYTWGSGGFRLGHPQTMTLPSPERLDGIKGMPLLTAGDQESGAGAASRAADGGYFRSRKRSSLYEGSRGTALPEDLEHEGEEDGGEDEDAAPWQVEQVACGAMHTACVTEAGQVWLWGVSEMLGHSTTLDSWEPSRLLTLDRPVRRLSCGSEHALAVTTDGRVWAWGKGMHGQLGNGLARDSSEPTLIPTLHDCFDVACGEDFSAALRSTGGRDCIQGETWTWGSAEWGKLGHGPHLTSGSLLIPRHVKLDTPIKGIAMGLHHMLAITVQGEVCSWGAGFYGRLGLSHTDNAYTPTKESDDIWNITSTEVSGMLDCLTHRWMSQVPLPRSVQGESIACGSSHSCCITRRGDLYVWGRDKCVCGPDHLLEPTHFTAIELPIGEPRYRQVVCRDEHTLVLLEGGEVWAWGDNRNGQLGLGGEFGTVDHPEPLELIESSVELVATGPHHSVAVLSSGDMLAWGASTSGRLGIRKTSSNIIHSPTKVLANWVSLEAMALVAGAEERQEGGEEGEETEEEAEKHKEAEARQTAKMIESLKKGTSIKSFAALQSMLQAEAEEYDDATLAEVEGELTSTYNGFLADIAALSSPETQLARLQSDVEMQCMANMRRLRCPAPDLDRQACCYNHDLSDKQAILCVSVSRLRQCAPSELLRKLHALRELMFVLQQQPAYLGNLALSLPCPSVTADGSVSASPRVKREREVFLTATTQLYASLHVPRVEHLFMALCCYVAGREVQKCTELSGHRVSEMPFQPGASIFFRLFSNLALNEPHSGDLAAPLLSLNGFATHKNETETSLAGVLETMRSVYFVFDIDSALRILNIKDAKDQRVRNYLTTQLDAFKTVMLTNIIQCLSALAAKIPVALRMLLNYSAGLIRERHFPVVETTSLTKDQLLRWPLIRLVILGVVKPLLEKPDSFTRRLNYAPLDDQVKQNLKQVAVFLDMFCADDYESVQSRNLLSGVGTELKSPMVKILGDLAGREDTTDVDMTIDVYASHFELDPCYVTLRSDIVTELVNMLRAYRSQIILGSAKKDRLASLLDEISEGRNPPFAESVVRRCRQQPTEHNFKVDHRFLLKEPNLAYCPLSRAPVPAYLSAQTSSGKADGASAIRRYIPPDSEDPRRIVEQSLLAVPPLKPVGNSADDKDRDELDSLREHLNQTQMALIAKTPPDYKTANFLQNAIRKIDEMKQAEIPSEEVMSWIADNIRQRRQHWQYLERIRRGKDIIAQKRALHQERLHEALEHLRETLRFSIALGVESKIQQAATNYNTTLRFESLAVLNQKRKLLDPSLLPRGAMLSPVATYSYVALRNKKVLLNVSSAIDKSLYRQLRFTFSAEPNGDWHVNICHAEPGASKRCTIMDFQITEGRIDEMKNAAVGGTEVFLDGLCTFDSRKLFVFLERVATGR</sequence>
<evidence type="ECO:0000256" key="3">
    <source>
        <dbReference type="SAM" id="MobiDB-lite"/>
    </source>
</evidence>
<gene>
    <name evidence="5" type="ORF">Vbra_7581</name>
</gene>
<dbReference type="PANTHER" id="PTHR22870">
    <property type="entry name" value="REGULATOR OF CHROMOSOME CONDENSATION"/>
    <property type="match status" value="1"/>
</dbReference>
<dbReference type="SUPFAM" id="SSF50985">
    <property type="entry name" value="RCC1/BLIP-II"/>
    <property type="match status" value="3"/>
</dbReference>
<dbReference type="EMBL" id="CDMY01000243">
    <property type="protein sequence ID" value="CEL96601.1"/>
    <property type="molecule type" value="Genomic_DNA"/>
</dbReference>
<feature type="compositionally biased region" description="Acidic residues" evidence="3">
    <location>
        <begin position="845"/>
        <end position="854"/>
    </location>
</feature>
<organism evidence="5 6">
    <name type="scientific">Vitrella brassicaformis (strain CCMP3155)</name>
    <dbReference type="NCBI Taxonomy" id="1169540"/>
    <lineage>
        <taxon>Eukaryota</taxon>
        <taxon>Sar</taxon>
        <taxon>Alveolata</taxon>
        <taxon>Colpodellida</taxon>
        <taxon>Vitrellaceae</taxon>
        <taxon>Vitrella</taxon>
    </lineage>
</organism>
<keyword evidence="1" id="KW-0677">Repeat</keyword>
<dbReference type="InParanoid" id="A0A0G4EJN7"/>
<dbReference type="InterPro" id="IPR058923">
    <property type="entry name" value="RCC1-like_dom"/>
</dbReference>
<evidence type="ECO:0000313" key="5">
    <source>
        <dbReference type="EMBL" id="CEL96601.1"/>
    </source>
</evidence>
<evidence type="ECO:0000259" key="4">
    <source>
        <dbReference type="Pfam" id="PF25390"/>
    </source>
</evidence>
<feature type="repeat" description="RCC1" evidence="2">
    <location>
        <begin position="610"/>
        <end position="688"/>
    </location>
</feature>
<evidence type="ECO:0000256" key="1">
    <source>
        <dbReference type="ARBA" id="ARBA00022737"/>
    </source>
</evidence>
<dbReference type="InterPro" id="IPR008936">
    <property type="entry name" value="Rho_GTPase_activation_prot"/>
</dbReference>
<feature type="repeat" description="RCC1" evidence="2">
    <location>
        <begin position="557"/>
        <end position="609"/>
    </location>
</feature>
<evidence type="ECO:0000313" key="6">
    <source>
        <dbReference type="Proteomes" id="UP000041254"/>
    </source>
</evidence>
<keyword evidence="6" id="KW-1185">Reference proteome</keyword>
<accession>A0A0G4EJN7</accession>
<dbReference type="InterPro" id="IPR009091">
    <property type="entry name" value="RCC1/BLIP-II"/>
</dbReference>